<protein>
    <submittedName>
        <fullName evidence="2">Uncharacterized protein</fullName>
    </submittedName>
</protein>
<gene>
    <name evidence="2" type="ORF">RASY3_11855</name>
</gene>
<dbReference type="Proteomes" id="UP000021369">
    <property type="component" value="Unassembled WGS sequence"/>
</dbReference>
<evidence type="ECO:0000256" key="1">
    <source>
        <dbReference type="SAM" id="Coils"/>
    </source>
</evidence>
<proteinExistence type="predicted"/>
<dbReference type="PATRIC" id="fig|1341156.4.peg.2309"/>
<evidence type="ECO:0000313" key="2">
    <source>
        <dbReference type="EMBL" id="EXM39165.1"/>
    </source>
</evidence>
<dbReference type="AlphaFoldDB" id="A0A011WQ80"/>
<comment type="caution">
    <text evidence="2">The sequence shown here is derived from an EMBL/GenBank/DDBJ whole genome shotgun (WGS) entry which is preliminary data.</text>
</comment>
<name>A0A011WQ80_RUMAL</name>
<accession>A0A011WQ80</accession>
<evidence type="ECO:0000313" key="3">
    <source>
        <dbReference type="Proteomes" id="UP000021369"/>
    </source>
</evidence>
<sequence>MDIISEILETDRLAEEKLEQAMQKRSEMLEECEKKVERIKENAKSEVELYRSFLISEEELENCENELKKSEMEQLDALVAAYEACHEDWENDIIAAIIG</sequence>
<dbReference type="RefSeq" id="WP_037288400.1">
    <property type="nucleotide sequence ID" value="NZ_JEOB01000003.1"/>
</dbReference>
<reference evidence="2 3" key="1">
    <citation type="submission" date="2013-06" db="EMBL/GenBank/DDBJ databases">
        <title>Rumen cellulosomics: divergent fiber-degrading strategies revealed by comparative genome-wide analysis of six Ruminococcal strains.</title>
        <authorList>
            <person name="Dassa B."/>
            <person name="Borovok I."/>
            <person name="Lamed R."/>
            <person name="Flint H."/>
            <person name="Yeoman C.J."/>
            <person name="White B."/>
            <person name="Bayer E.A."/>
        </authorList>
    </citation>
    <scope>NUCLEOTIDE SEQUENCE [LARGE SCALE GENOMIC DNA]</scope>
    <source>
        <strain evidence="2 3">SY3</strain>
    </source>
</reference>
<organism evidence="2 3">
    <name type="scientific">Ruminococcus albus SY3</name>
    <dbReference type="NCBI Taxonomy" id="1341156"/>
    <lineage>
        <taxon>Bacteria</taxon>
        <taxon>Bacillati</taxon>
        <taxon>Bacillota</taxon>
        <taxon>Clostridia</taxon>
        <taxon>Eubacteriales</taxon>
        <taxon>Oscillospiraceae</taxon>
        <taxon>Ruminococcus</taxon>
    </lineage>
</organism>
<keyword evidence="3" id="KW-1185">Reference proteome</keyword>
<feature type="coiled-coil region" evidence="1">
    <location>
        <begin position="11"/>
        <end position="73"/>
    </location>
</feature>
<keyword evidence="1" id="KW-0175">Coiled coil</keyword>
<dbReference type="OrthoDB" id="1822233at2"/>
<dbReference type="EMBL" id="JEOB01000003">
    <property type="protein sequence ID" value="EXM39165.1"/>
    <property type="molecule type" value="Genomic_DNA"/>
</dbReference>